<comment type="caution">
    <text evidence="2">The sequence shown here is derived from an EMBL/GenBank/DDBJ whole genome shotgun (WGS) entry which is preliminary data.</text>
</comment>
<dbReference type="Proteomes" id="UP001231124">
    <property type="component" value="Unassembled WGS sequence"/>
</dbReference>
<dbReference type="RefSeq" id="WP_238201002.1">
    <property type="nucleotide sequence ID" value="NZ_BPQE01000001.1"/>
</dbReference>
<reference evidence="2 3" key="1">
    <citation type="submission" date="2023-07" db="EMBL/GenBank/DDBJ databases">
        <title>Genomic Encyclopedia of Type Strains, Phase IV (KMG-IV): sequencing the most valuable type-strain genomes for metagenomic binning, comparative biology and taxonomic classification.</title>
        <authorList>
            <person name="Goeker M."/>
        </authorList>
    </citation>
    <scope>NUCLEOTIDE SEQUENCE [LARGE SCALE GENOMIC DNA]</scope>
    <source>
        <strain evidence="2 3">DSM 19013</strain>
    </source>
</reference>
<feature type="signal peptide" evidence="1">
    <location>
        <begin position="1"/>
        <end position="26"/>
    </location>
</feature>
<accession>A0ABU0I3B6</accession>
<evidence type="ECO:0000313" key="2">
    <source>
        <dbReference type="EMBL" id="MDQ0448587.1"/>
    </source>
</evidence>
<dbReference type="EMBL" id="JAUSVP010000009">
    <property type="protein sequence ID" value="MDQ0448587.1"/>
    <property type="molecule type" value="Genomic_DNA"/>
</dbReference>
<name>A0ABU0I3B6_9HYPH</name>
<sequence>MQTLFFSLPCLVLVGGSIFYPGSASAACLRAKYKSSVQTAEIMMNNSSKKERFTSTTTIDSSNFCLDGDRFTSDKQNISAKLNAGRVSVSEIKDGVPAVFFLEARQRGNIYTFIGGFTGEFAVGKGVYENYIKFRVEGNKCTIIDAYNKTTNLNRSALAWARNEKFAGNIYCMFD</sequence>
<evidence type="ECO:0000256" key="1">
    <source>
        <dbReference type="SAM" id="SignalP"/>
    </source>
</evidence>
<feature type="chain" id="PRO_5047453896" evidence="1">
    <location>
        <begin position="27"/>
        <end position="175"/>
    </location>
</feature>
<organism evidence="2 3">
    <name type="scientific">Methylobacterium aerolatum</name>
    <dbReference type="NCBI Taxonomy" id="418708"/>
    <lineage>
        <taxon>Bacteria</taxon>
        <taxon>Pseudomonadati</taxon>
        <taxon>Pseudomonadota</taxon>
        <taxon>Alphaproteobacteria</taxon>
        <taxon>Hyphomicrobiales</taxon>
        <taxon>Methylobacteriaceae</taxon>
        <taxon>Methylobacterium</taxon>
    </lineage>
</organism>
<proteinExistence type="predicted"/>
<keyword evidence="1" id="KW-0732">Signal</keyword>
<keyword evidence="3" id="KW-1185">Reference proteome</keyword>
<protein>
    <submittedName>
        <fullName evidence="2">Uncharacterized protein</fullName>
    </submittedName>
</protein>
<evidence type="ECO:0000313" key="3">
    <source>
        <dbReference type="Proteomes" id="UP001231124"/>
    </source>
</evidence>
<gene>
    <name evidence="2" type="ORF">QO012_003098</name>
</gene>